<comment type="caution">
    <text evidence="6">The sequence shown here is derived from an EMBL/GenBank/DDBJ whole genome shotgun (WGS) entry which is preliminary data.</text>
</comment>
<feature type="compositionally biased region" description="Basic and acidic residues" evidence="4">
    <location>
        <begin position="87"/>
        <end position="103"/>
    </location>
</feature>
<feature type="compositionally biased region" description="Pro residues" evidence="4">
    <location>
        <begin position="1047"/>
        <end position="1059"/>
    </location>
</feature>
<gene>
    <name evidence="6" type="primary">PLEST006622</name>
    <name evidence="6" type="ORF">PLESTB_000183400</name>
</gene>
<feature type="compositionally biased region" description="Low complexity" evidence="4">
    <location>
        <begin position="304"/>
        <end position="332"/>
    </location>
</feature>
<feature type="region of interest" description="Disordered" evidence="4">
    <location>
        <begin position="87"/>
        <end position="189"/>
    </location>
</feature>
<evidence type="ECO:0000259" key="5">
    <source>
        <dbReference type="SMART" id="SM01135"/>
    </source>
</evidence>
<evidence type="ECO:0000313" key="6">
    <source>
        <dbReference type="EMBL" id="GLC49109.1"/>
    </source>
</evidence>
<feature type="region of interest" description="Disordered" evidence="4">
    <location>
        <begin position="244"/>
        <end position="417"/>
    </location>
</feature>
<feature type="region of interest" description="Disordered" evidence="4">
    <location>
        <begin position="643"/>
        <end position="666"/>
    </location>
</feature>
<feature type="region of interest" description="Disordered" evidence="4">
    <location>
        <begin position="575"/>
        <end position="615"/>
    </location>
</feature>
<feature type="compositionally biased region" description="Low complexity" evidence="4">
    <location>
        <begin position="283"/>
        <end position="295"/>
    </location>
</feature>
<evidence type="ECO:0000256" key="2">
    <source>
        <dbReference type="ARBA" id="ARBA00023242"/>
    </source>
</evidence>
<dbReference type="Proteomes" id="UP001165080">
    <property type="component" value="Unassembled WGS sequence"/>
</dbReference>
<protein>
    <recommendedName>
        <fullName evidence="5">DIRP domain-containing protein</fullName>
    </recommendedName>
</protein>
<comment type="subcellular location">
    <subcellularLocation>
        <location evidence="1">Nucleus</location>
    </subcellularLocation>
</comment>
<keyword evidence="3" id="KW-0175">Coiled coil</keyword>
<evidence type="ECO:0000256" key="3">
    <source>
        <dbReference type="SAM" id="Coils"/>
    </source>
</evidence>
<feature type="region of interest" description="Disordered" evidence="4">
    <location>
        <begin position="500"/>
        <end position="539"/>
    </location>
</feature>
<dbReference type="SMART" id="SM01135">
    <property type="entry name" value="DIRP"/>
    <property type="match status" value="1"/>
</dbReference>
<organism evidence="6 7">
    <name type="scientific">Pleodorina starrii</name>
    <dbReference type="NCBI Taxonomy" id="330485"/>
    <lineage>
        <taxon>Eukaryota</taxon>
        <taxon>Viridiplantae</taxon>
        <taxon>Chlorophyta</taxon>
        <taxon>core chlorophytes</taxon>
        <taxon>Chlorophyceae</taxon>
        <taxon>CS clade</taxon>
        <taxon>Chlamydomonadales</taxon>
        <taxon>Volvocaceae</taxon>
        <taxon>Pleodorina</taxon>
    </lineage>
</organism>
<feature type="region of interest" description="Disordered" evidence="4">
    <location>
        <begin position="1002"/>
        <end position="1106"/>
    </location>
</feature>
<feature type="compositionally biased region" description="Low complexity" evidence="4">
    <location>
        <begin position="1007"/>
        <end position="1046"/>
    </location>
</feature>
<evidence type="ECO:0000313" key="7">
    <source>
        <dbReference type="Proteomes" id="UP001165080"/>
    </source>
</evidence>
<reference evidence="6 7" key="1">
    <citation type="journal article" date="2023" name="Commun. Biol.">
        <title>Reorganization of the ancestral sex-determining regions during the evolution of trioecy in Pleodorina starrii.</title>
        <authorList>
            <person name="Takahashi K."/>
            <person name="Suzuki S."/>
            <person name="Kawai-Toyooka H."/>
            <person name="Yamamoto K."/>
            <person name="Hamaji T."/>
            <person name="Ootsuki R."/>
            <person name="Yamaguchi H."/>
            <person name="Kawachi M."/>
            <person name="Higashiyama T."/>
            <person name="Nozaki H."/>
        </authorList>
    </citation>
    <scope>NUCLEOTIDE SEQUENCE [LARGE SCALE GENOMIC DNA]</scope>
    <source>
        <strain evidence="6 7">NIES-4479</strain>
    </source>
</reference>
<evidence type="ECO:0000256" key="4">
    <source>
        <dbReference type="SAM" id="MobiDB-lite"/>
    </source>
</evidence>
<dbReference type="GO" id="GO:0005654">
    <property type="term" value="C:nucleoplasm"/>
    <property type="evidence" value="ECO:0007669"/>
    <property type="project" value="TreeGrafter"/>
</dbReference>
<keyword evidence="2" id="KW-0539">Nucleus</keyword>
<dbReference type="GO" id="GO:0051726">
    <property type="term" value="P:regulation of cell cycle"/>
    <property type="evidence" value="ECO:0007669"/>
    <property type="project" value="TreeGrafter"/>
</dbReference>
<dbReference type="InterPro" id="IPR033471">
    <property type="entry name" value="DIRP"/>
</dbReference>
<feature type="region of interest" description="Disordered" evidence="4">
    <location>
        <begin position="1219"/>
        <end position="1327"/>
    </location>
</feature>
<feature type="compositionally biased region" description="Pro residues" evidence="4">
    <location>
        <begin position="1089"/>
        <end position="1104"/>
    </location>
</feature>
<feature type="compositionally biased region" description="Polar residues" evidence="4">
    <location>
        <begin position="1317"/>
        <end position="1326"/>
    </location>
</feature>
<dbReference type="Pfam" id="PF06584">
    <property type="entry name" value="DIRP"/>
    <property type="match status" value="1"/>
</dbReference>
<keyword evidence="7" id="KW-1185">Reference proteome</keyword>
<sequence length="1406" mass="145050">MERGIPGAVKLEDDVLRKFYRSFHKHGAVSWAKVSKDTKLSVEQCEMLHKQHMSFLSLPASPALETAFLAMVDDHYNATQKLVKEELQDDDMIRGGRPRRGELEEAEAQVATSSSQKPRRTPKPTPQRLAAEEEQQARRLAKANQVTPKSARTKAMAKAPPSPPPGEWNSSQRKRSRRLFEDSGEQEAPRYRSPIIDRWRGRHNTDVDEGVDALLSLASGAHASSALDDHAAGADMASNAVGQDFEVPEPEPEPVQETPKRARGVRGARATPTPSGTPQKVGARASSAAATADTAPLPNATGLRSPRARGGASSAAVASAAAPHAPPAATTPGRGGTTSGGKPKKETLGSPTSSQQRGGAAAGGASTPVATDAGGDAGISAPPGSEAANGGTPDGAVASGVPTSPGPSGRPVRKRKPTAIALAAAAAADEEDGGGGRGVRSVVAAVAAAVAAAEASQAADKAAATAPDSAAASPPDGSGSNHVADTAALLASVPPVRTRGSVRLASSGPGSRRAAELNSPPPASISAPGDAVGADAASEDAEAAPVAAVEPATAAEASAPGAGRAKVGTAAGLSQAAAHGPVPPSVRFGPARVATQPPPGRTRRRKSPPERIPPLWESLKVTGPAAATLDGVPLAAGDVRMAGADGTGAGPSDAGAHPPAGAGESSTAMPAAEIALRHCLGPRTRRWCMYEFLYSALDRPWFLRNELLEFCALHMQLPTTKLTRLEWSVLRSALGRPRRLSLAFLREERLRLEGYREHARLKYEEVALGMEVSHELPRQLRVGQEVTARHPYSRQLYDGVILTVKGNKYRVQFHRGDLMTEVIRDTDVMPVDPHECMPLHMAVVPFLLNGRIYDPARLASLRGLLPPAGMGLRPPTLGMRPLGSWAYGMDSQMMREQEAAMVAEVQRALEVKEELVAQLTQLNNEAASGLHTDENGGRTDNFQLKYTNVVLKLRDTNAVLEAALGRLQNRQQQIQAAPPATFGPALALQQQQLAAAAAAAAGGGVGMRPSGSGAALSQQPAAAQQQQQQALQQSAPQTPPAQAQQQPPLPVPAPSPTAPPAVAQAPAPAALGQQQVRPGDTKPAVQMQPPAPSPDAPLVVPPPRSSAASASAAAPLLAQAPAGFPTPGQVAHSLAFGMLLSTPDQLVEQALAEARTVVDGCRGKLSDGQPLLLPPGPQPVPVVAPIVLQAPGGASVPLVLPPGAVLPQQLMLQRHVGVDGQPQEQAPAALAAAVGHPSHATPAADGDGSSDGRDAGSLADGGSAGGLRDASAEPTEPSGTATSICVKTEEEDSTGRRGSEAAGTTGRTGPAEVVPSGRQQRSAENSMTEEELAESWLRDVIVGCVGVLFTIQKCTAGNVPAATVAEALDLAVQQLQIRTDGENDALYGDIVQSVQGLKGHLTRAFA</sequence>
<dbReference type="PANTHER" id="PTHR21689">
    <property type="entry name" value="LIN-9"/>
    <property type="match status" value="1"/>
</dbReference>
<dbReference type="EMBL" id="BRXU01000002">
    <property type="protein sequence ID" value="GLC49109.1"/>
    <property type="molecule type" value="Genomic_DNA"/>
</dbReference>
<feature type="coiled-coil region" evidence="3">
    <location>
        <begin position="950"/>
        <end position="977"/>
    </location>
</feature>
<feature type="compositionally biased region" description="Low complexity" evidence="4">
    <location>
        <begin position="1060"/>
        <end position="1075"/>
    </location>
</feature>
<dbReference type="PANTHER" id="PTHR21689:SF2">
    <property type="entry name" value="PROTEIN LIN-9 HOMOLOG"/>
    <property type="match status" value="1"/>
</dbReference>
<accession>A0A9W6EY46</accession>
<feature type="domain" description="DIRP" evidence="5">
    <location>
        <begin position="693"/>
        <end position="792"/>
    </location>
</feature>
<dbReference type="InterPro" id="IPR010561">
    <property type="entry name" value="LIN-9/ALY1"/>
</dbReference>
<evidence type="ECO:0000256" key="1">
    <source>
        <dbReference type="ARBA" id="ARBA00004123"/>
    </source>
</evidence>
<dbReference type="GO" id="GO:0006351">
    <property type="term" value="P:DNA-templated transcription"/>
    <property type="evidence" value="ECO:0007669"/>
    <property type="project" value="InterPro"/>
</dbReference>
<dbReference type="GO" id="GO:0006357">
    <property type="term" value="P:regulation of transcription by RNA polymerase II"/>
    <property type="evidence" value="ECO:0007669"/>
    <property type="project" value="TreeGrafter"/>
</dbReference>
<dbReference type="GO" id="GO:0003677">
    <property type="term" value="F:DNA binding"/>
    <property type="evidence" value="ECO:0007669"/>
    <property type="project" value="TreeGrafter"/>
</dbReference>
<feature type="compositionally biased region" description="Low complexity" evidence="4">
    <location>
        <begin position="1255"/>
        <end position="1269"/>
    </location>
</feature>
<dbReference type="GO" id="GO:0017053">
    <property type="term" value="C:transcription repressor complex"/>
    <property type="evidence" value="ECO:0007669"/>
    <property type="project" value="InterPro"/>
</dbReference>
<name>A0A9W6EY46_9CHLO</name>
<proteinExistence type="predicted"/>